<evidence type="ECO:0000256" key="1">
    <source>
        <dbReference type="SAM" id="Phobius"/>
    </source>
</evidence>
<keyword evidence="2" id="KW-0496">Mitochondrion</keyword>
<keyword evidence="1" id="KW-0472">Membrane</keyword>
<feature type="transmembrane region" description="Helical" evidence="1">
    <location>
        <begin position="47"/>
        <end position="67"/>
    </location>
</feature>
<protein>
    <submittedName>
        <fullName evidence="2">NADH dehydrogenase subunit 6</fullName>
    </submittedName>
</protein>
<accession>A0A141HAU7</accession>
<gene>
    <name evidence="2" type="primary">ND6</name>
</gene>
<dbReference type="AlphaFoldDB" id="A0A141HAU7"/>
<proteinExistence type="predicted"/>
<feature type="transmembrane region" description="Helical" evidence="1">
    <location>
        <begin position="116"/>
        <end position="137"/>
    </location>
</feature>
<geneLocation type="mitochondrion" evidence="2"/>
<reference evidence="2" key="1">
    <citation type="journal article" date="2016" name="Gene">
        <title>Comparative analyses of the complete mitochondrial genomes of two murine pinworms Aspiculuris tetraptera and Syphacia obvelata.</title>
        <authorList>
            <person name="Wang C.-R."/>
            <person name="Lou Y."/>
            <person name="Gao J.-F."/>
            <person name="Qiu J.-H."/>
            <person name="Zhang Y."/>
            <person name="Gao Y."/>
            <person name="Chang Q.-C."/>
        </authorList>
    </citation>
    <scope>NUCLEOTIDE SEQUENCE</scope>
</reference>
<feature type="transmembrane region" description="Helical" evidence="1">
    <location>
        <begin position="79"/>
        <end position="96"/>
    </location>
</feature>
<feature type="transmembrane region" description="Helical" evidence="1">
    <location>
        <begin position="7"/>
        <end position="35"/>
    </location>
</feature>
<sequence length="145" mass="16877">MIVFCMVLSVLMCVFFYYSLDPLKCGFFLVLSLIFVVPGLSLGCHVWYSYFICLIFLSGVFVILVYFSSLSGYVFMKKPYWIVFFLFCFVVGKVYFDLLECSFFGLNEFYYSCYLGVVIFIVLCLVFFMNFVSYFLVLSGGMRGM</sequence>
<organism evidence="2">
    <name type="scientific">Aspiculuris tetraptera</name>
    <dbReference type="NCBI Taxonomy" id="451377"/>
    <lineage>
        <taxon>Eukaryota</taxon>
        <taxon>Metazoa</taxon>
        <taxon>Ecdysozoa</taxon>
        <taxon>Nematoda</taxon>
        <taxon>Chromadorea</taxon>
        <taxon>Rhabditida</taxon>
        <taxon>Spirurina</taxon>
        <taxon>Oxyuridomorpha</taxon>
        <taxon>Oxyuroidea</taxon>
        <taxon>Heteroxynematidae</taxon>
        <taxon>Aspiculuris</taxon>
    </lineage>
</organism>
<keyword evidence="1" id="KW-1133">Transmembrane helix</keyword>
<dbReference type="EMBL" id="KT764937">
    <property type="protein sequence ID" value="ALM87704.1"/>
    <property type="molecule type" value="Genomic_DNA"/>
</dbReference>
<evidence type="ECO:0000313" key="2">
    <source>
        <dbReference type="EMBL" id="ALM87704.1"/>
    </source>
</evidence>
<name>A0A141HAU7_9BILA</name>
<keyword evidence="1" id="KW-0812">Transmembrane</keyword>